<dbReference type="RefSeq" id="WP_265789197.1">
    <property type="nucleotide sequence ID" value="NZ_BAABRS010000002.1"/>
</dbReference>
<evidence type="ECO:0000256" key="1">
    <source>
        <dbReference type="ARBA" id="ARBA00022741"/>
    </source>
</evidence>
<dbReference type="SUPFAM" id="SSF89550">
    <property type="entry name" value="PHP domain-like"/>
    <property type="match status" value="1"/>
</dbReference>
<reference evidence="9 10" key="1">
    <citation type="submission" date="2021-11" db="EMBL/GenBank/DDBJ databases">
        <title>Aliifidinibius sp. nov., a new bacterium isolated from saline soil.</title>
        <authorList>
            <person name="Galisteo C."/>
            <person name="De La Haba R."/>
            <person name="Sanchez-Porro C."/>
            <person name="Ventosa A."/>
        </authorList>
    </citation>
    <scope>NUCLEOTIDE SEQUENCE [LARGE SCALE GENOMIC DNA]</scope>
    <source>
        <strain evidence="9 10">KACC 190600</strain>
    </source>
</reference>
<dbReference type="SUPFAM" id="SSF52540">
    <property type="entry name" value="P-loop containing nucleoside triphosphate hydrolases"/>
    <property type="match status" value="1"/>
</dbReference>
<evidence type="ECO:0000313" key="9">
    <source>
        <dbReference type="EMBL" id="MCW9712884.1"/>
    </source>
</evidence>
<dbReference type="Pfam" id="PF13361">
    <property type="entry name" value="UvrD_C"/>
    <property type="match status" value="1"/>
</dbReference>
<dbReference type="Gene3D" id="1.10.486.10">
    <property type="entry name" value="PCRA, domain 4"/>
    <property type="match status" value="1"/>
</dbReference>
<gene>
    <name evidence="9" type="ORF">LQ318_08200</name>
</gene>
<dbReference type="InterPro" id="IPR014017">
    <property type="entry name" value="DNA_helicase_UvrD-like_C"/>
</dbReference>
<dbReference type="Gene3D" id="1.10.10.160">
    <property type="match status" value="1"/>
</dbReference>
<comment type="caution">
    <text evidence="9">The sequence shown here is derived from an EMBL/GenBank/DDBJ whole genome shotgun (WGS) entry which is preliminary data.</text>
</comment>
<dbReference type="CDD" id="cd18807">
    <property type="entry name" value="SF1_C_UvrD"/>
    <property type="match status" value="1"/>
</dbReference>
<evidence type="ECO:0000256" key="2">
    <source>
        <dbReference type="ARBA" id="ARBA00022801"/>
    </source>
</evidence>
<evidence type="ECO:0000256" key="6">
    <source>
        <dbReference type="SAM" id="MobiDB-lite"/>
    </source>
</evidence>
<dbReference type="Gene3D" id="3.40.50.300">
    <property type="entry name" value="P-loop containing nucleotide triphosphate hydrolases"/>
    <property type="match status" value="2"/>
</dbReference>
<protein>
    <submittedName>
        <fullName evidence="9">UvrD-helicase domain-containing protein</fullName>
    </submittedName>
</protein>
<dbReference type="PANTHER" id="PTHR40084">
    <property type="entry name" value="PHOSPHOHYDROLASE, PHP FAMILY"/>
    <property type="match status" value="1"/>
</dbReference>
<dbReference type="InterPro" id="IPR027417">
    <property type="entry name" value="P-loop_NTPase"/>
</dbReference>
<keyword evidence="1 5" id="KW-0547">Nucleotide-binding</keyword>
<keyword evidence="2 5" id="KW-0378">Hydrolase</keyword>
<evidence type="ECO:0000256" key="4">
    <source>
        <dbReference type="ARBA" id="ARBA00022840"/>
    </source>
</evidence>
<accession>A0ABT3PYG7</accession>
<feature type="compositionally biased region" description="Low complexity" evidence="6">
    <location>
        <begin position="426"/>
        <end position="442"/>
    </location>
</feature>
<dbReference type="CDD" id="cd17932">
    <property type="entry name" value="DEXQc_UvrD"/>
    <property type="match status" value="1"/>
</dbReference>
<proteinExistence type="predicted"/>
<evidence type="ECO:0000256" key="3">
    <source>
        <dbReference type="ARBA" id="ARBA00022806"/>
    </source>
</evidence>
<dbReference type="Proteomes" id="UP001207337">
    <property type="component" value="Unassembled WGS sequence"/>
</dbReference>
<feature type="binding site" evidence="5">
    <location>
        <begin position="478"/>
        <end position="485"/>
    </location>
    <ligand>
        <name>ATP</name>
        <dbReference type="ChEBI" id="CHEBI:30616"/>
    </ligand>
</feature>
<keyword evidence="4 5" id="KW-0067">ATP-binding</keyword>
<keyword evidence="10" id="KW-1185">Reference proteome</keyword>
<sequence length="1084" mass="122766">MPYISDLHVHSHFSRATSKNLNLKSLYQWAKIKGINVVGTGDFTHPEWFSELKEKLQPDGSGFFTLKDPPGDPAIPGIRTKDIDVRFCLTTEISSIYKYGDRIRKNHNLVYAPDLDTVERLNHKLASIGNLEADGRPILGLPSRDLLEIVLDTSERAHLVPAHIWTPWFSTLGSKAGYDSIDNCFRDLSNHLFAVETGLSSDPAMNWKLSALDRFTLISNSDAHSPSKLGREANLLDTELSYDAMFEAFKTGNGFMGTYEFYPQEGKYHHDGHRKCDISFEPQQSMEHDNICPQCGKPLTVGVLHRVEALADRVESQQPTNAADYQYIIPLPEVLGEIEDVGPDTKTVRKKFRRIISAFGNEFTLLHEVPIEDIRKKAGPVLAEAIKRIRNNAVHPQPGYDGVYGVINVFGRGEIERIRGQLGFFSNQNTNQTESNNPESSNIAPAKETKAPATNTPKLNKEQQSVVDATKGATLVKAGPGTGKTHTLIEWLSRQIKENNTPSEITAITFTNKAADEIKDRLLSRVGPQAESISTGTFHALCWRWLQEQFPHLTTVYDASNRKMTLRILFPDLNKTDRNSLFEQLTDFLEFDKDIEPRFKDQVATYRKHLWEQGVIDISDIIHRTLGELKSNRQWRSGLRKRCSILAVDEFQDINPLQYQLVKLLGREQDLLAIGDADQAIYGFRGSDVSLFFRFESDFDARNISLKQNYRSTDSILKAASSLIQHNREHIRNELAAQRTSDHPIFSVGTENPYREADYILNQINRYVGGTESLTTGTHTDSQYSYGFGDIAILFRTNSVGEALFKSLLKSGIPVHFGDGTSFLKEPPFTVVGDLLRLVQQPNDRLILSNILKEVYEWNQKQITSLLQSLTKSQTSLFSKAIKETISQSLFEDLTDLSNIYKKTASLTESNPQLLDAVTTICDHFIEDEKMSKPQQLKKETLLELAAESEGEISRFVERLQLNPYTDAGRLKKQAVHLLTFHSAKGLEFPVVFIAAAEEGVTPILREDTNIEEERRLFYVAMTRAEDELQITHSKERWRFGTKESMQPSRFIDEISKDYITKKVSFLKKSSDSEQNKEEQLGLF</sequence>
<dbReference type="InterPro" id="IPR016195">
    <property type="entry name" value="Pol/histidinol_Pase-like"/>
</dbReference>
<organism evidence="9 10">
    <name type="scientific">Fodinibius salicampi</name>
    <dbReference type="NCBI Taxonomy" id="1920655"/>
    <lineage>
        <taxon>Bacteria</taxon>
        <taxon>Pseudomonadati</taxon>
        <taxon>Balneolota</taxon>
        <taxon>Balneolia</taxon>
        <taxon>Balneolales</taxon>
        <taxon>Balneolaceae</taxon>
        <taxon>Fodinibius</taxon>
    </lineage>
</organism>
<dbReference type="InterPro" id="IPR014016">
    <property type="entry name" value="UvrD-like_ATP-bd"/>
</dbReference>
<feature type="compositionally biased region" description="Polar residues" evidence="6">
    <location>
        <begin position="452"/>
        <end position="462"/>
    </location>
</feature>
<name>A0ABT3PYG7_9BACT</name>
<keyword evidence="3 5" id="KW-0347">Helicase</keyword>
<dbReference type="InterPro" id="IPR013986">
    <property type="entry name" value="DExx_box_DNA_helicase_dom_sf"/>
</dbReference>
<feature type="region of interest" description="Disordered" evidence="6">
    <location>
        <begin position="426"/>
        <end position="462"/>
    </location>
</feature>
<evidence type="ECO:0000256" key="5">
    <source>
        <dbReference type="PROSITE-ProRule" id="PRU00560"/>
    </source>
</evidence>
<evidence type="ECO:0000259" key="7">
    <source>
        <dbReference type="PROSITE" id="PS51198"/>
    </source>
</evidence>
<dbReference type="PANTHER" id="PTHR40084:SF1">
    <property type="entry name" value="PHOSPHOTRANSFERASE"/>
    <property type="match status" value="1"/>
</dbReference>
<dbReference type="Gene3D" id="3.20.20.140">
    <property type="entry name" value="Metal-dependent hydrolases"/>
    <property type="match status" value="1"/>
</dbReference>
<dbReference type="Pfam" id="PF00580">
    <property type="entry name" value="UvrD-helicase"/>
    <property type="match status" value="1"/>
</dbReference>
<feature type="domain" description="UvrD-like helicase C-terminal" evidence="8">
    <location>
        <begin position="714"/>
        <end position="986"/>
    </location>
</feature>
<dbReference type="EMBL" id="JAJNDC010000002">
    <property type="protein sequence ID" value="MCW9712884.1"/>
    <property type="molecule type" value="Genomic_DNA"/>
</dbReference>
<evidence type="ECO:0000313" key="10">
    <source>
        <dbReference type="Proteomes" id="UP001207337"/>
    </source>
</evidence>
<feature type="domain" description="UvrD-like helicase ATP-binding" evidence="7">
    <location>
        <begin position="457"/>
        <end position="713"/>
    </location>
</feature>
<dbReference type="PROSITE" id="PS51217">
    <property type="entry name" value="UVRD_HELICASE_CTER"/>
    <property type="match status" value="1"/>
</dbReference>
<evidence type="ECO:0000259" key="8">
    <source>
        <dbReference type="PROSITE" id="PS51217"/>
    </source>
</evidence>
<dbReference type="PROSITE" id="PS51198">
    <property type="entry name" value="UVRD_HELICASE_ATP_BIND"/>
    <property type="match status" value="1"/>
</dbReference>
<dbReference type="CDD" id="cd19067">
    <property type="entry name" value="PfuEndoQ-like"/>
    <property type="match status" value="1"/>
</dbReference>